<comment type="caution">
    <text evidence="2">The sequence shown here is derived from an EMBL/GenBank/DDBJ whole genome shotgun (WGS) entry which is preliminary data.</text>
</comment>
<protein>
    <submittedName>
        <fullName evidence="2">Uncharacterized protein</fullName>
    </submittedName>
</protein>
<keyword evidence="1" id="KW-0812">Transmembrane</keyword>
<sequence length="125" mass="13395">TLKTSSLSSILTIPLVRRITFIESVEQVVAKKLANDLIQVLKEANQVINPKLLELADSKSGGYGRHRGTYVGEIDGGLEVAETGKIVATREVEVEVTVGNTMVVVIVAVTVEVTLEVVVLLAIVQ</sequence>
<keyword evidence="1" id="KW-0472">Membrane</keyword>
<dbReference type="EMBL" id="CAJDYZ010000191">
    <property type="protein sequence ID" value="CAD1468173.1"/>
    <property type="molecule type" value="Genomic_DNA"/>
</dbReference>
<evidence type="ECO:0000256" key="1">
    <source>
        <dbReference type="SAM" id="Phobius"/>
    </source>
</evidence>
<dbReference type="OrthoDB" id="7616279at2759"/>
<organism evidence="2 3">
    <name type="scientific">Heterotrigona itama</name>
    <dbReference type="NCBI Taxonomy" id="395501"/>
    <lineage>
        <taxon>Eukaryota</taxon>
        <taxon>Metazoa</taxon>
        <taxon>Ecdysozoa</taxon>
        <taxon>Arthropoda</taxon>
        <taxon>Hexapoda</taxon>
        <taxon>Insecta</taxon>
        <taxon>Pterygota</taxon>
        <taxon>Neoptera</taxon>
        <taxon>Endopterygota</taxon>
        <taxon>Hymenoptera</taxon>
        <taxon>Apocrita</taxon>
        <taxon>Aculeata</taxon>
        <taxon>Apoidea</taxon>
        <taxon>Anthophila</taxon>
        <taxon>Apidae</taxon>
        <taxon>Heterotrigona</taxon>
    </lineage>
</organism>
<feature type="transmembrane region" description="Helical" evidence="1">
    <location>
        <begin position="102"/>
        <end position="124"/>
    </location>
</feature>
<proteinExistence type="predicted"/>
<evidence type="ECO:0000313" key="2">
    <source>
        <dbReference type="EMBL" id="CAD1468173.1"/>
    </source>
</evidence>
<evidence type="ECO:0000313" key="3">
    <source>
        <dbReference type="Proteomes" id="UP000752696"/>
    </source>
</evidence>
<dbReference type="Proteomes" id="UP000752696">
    <property type="component" value="Unassembled WGS sequence"/>
</dbReference>
<feature type="non-terminal residue" evidence="2">
    <location>
        <position position="125"/>
    </location>
</feature>
<keyword evidence="1" id="KW-1133">Transmembrane helix</keyword>
<accession>A0A6V7GTL2</accession>
<gene>
    <name evidence="2" type="ORF">MHI_LOCUS25506</name>
</gene>
<name>A0A6V7GTL2_9HYME</name>
<dbReference type="AlphaFoldDB" id="A0A6V7GTL2"/>
<reference evidence="2" key="1">
    <citation type="submission" date="2020-07" db="EMBL/GenBank/DDBJ databases">
        <authorList>
            <person name="Nazaruddin N."/>
        </authorList>
    </citation>
    <scope>NUCLEOTIDE SEQUENCE</scope>
</reference>
<keyword evidence="3" id="KW-1185">Reference proteome</keyword>
<feature type="non-terminal residue" evidence="2">
    <location>
        <position position="1"/>
    </location>
</feature>